<feature type="non-terminal residue" evidence="3">
    <location>
        <position position="1"/>
    </location>
</feature>
<dbReference type="InterPro" id="IPR036380">
    <property type="entry name" value="Isochorismatase-like_sf"/>
</dbReference>
<accession>A0A1D2A6C9</accession>
<comment type="similarity">
    <text evidence="1">Belongs to the isochorismatase family.</text>
</comment>
<dbReference type="AlphaFoldDB" id="A0A1D2A6C9"/>
<dbReference type="Pfam" id="PF00857">
    <property type="entry name" value="Isochorismatase"/>
    <property type="match status" value="1"/>
</dbReference>
<organism evidence="3">
    <name type="scientific">Auxenochlorella protothecoides</name>
    <name type="common">Green microalga</name>
    <name type="synonym">Chlorella protothecoides</name>
    <dbReference type="NCBI Taxonomy" id="3075"/>
    <lineage>
        <taxon>Eukaryota</taxon>
        <taxon>Viridiplantae</taxon>
        <taxon>Chlorophyta</taxon>
        <taxon>core chlorophytes</taxon>
        <taxon>Trebouxiophyceae</taxon>
        <taxon>Chlorellales</taxon>
        <taxon>Chlorellaceae</taxon>
        <taxon>Auxenochlorella</taxon>
    </lineage>
</organism>
<dbReference type="SUPFAM" id="SSF52499">
    <property type="entry name" value="Isochorismatase-like hydrolases"/>
    <property type="match status" value="1"/>
</dbReference>
<sequence>FCHHECRAGKCKLILSHTVAYKHLPGIQIPSQHVPNIAAGFIRTLLFVALTRPYPGSWVSCPRTIPLTPIMAESVSQALLVVDMQNDFLLPSSPVCVAGGMDAVPAVMQAVQFARENGVPVIWVLRAHHHLGVDVEISRKGHFSDGAGVCVYGTPGASLVAGLQADPQEIVIHKQRFSGFMCTELDLVLRRLGVTRVTICGVQTPNCIRATAFDAVALGYAQVEVLSDATASASKAVQAANLYDLRQVGVSTPSLEEWASGIVAQVAAHSAI</sequence>
<dbReference type="InterPro" id="IPR000868">
    <property type="entry name" value="Isochorismatase-like_dom"/>
</dbReference>
<dbReference type="PANTHER" id="PTHR47044">
    <property type="entry name" value="OS02G0276400 PROTEIN"/>
    <property type="match status" value="1"/>
</dbReference>
<dbReference type="CDD" id="cd00431">
    <property type="entry name" value="cysteine_hydrolases"/>
    <property type="match status" value="1"/>
</dbReference>
<reference evidence="3" key="1">
    <citation type="submission" date="2015-08" db="EMBL/GenBank/DDBJ databases">
        <authorList>
            <person name="Babu N.S."/>
            <person name="Beckwith C.J."/>
            <person name="Beseler K.G."/>
            <person name="Brison A."/>
            <person name="Carone J.V."/>
            <person name="Caskin T.P."/>
            <person name="Diamond M."/>
            <person name="Durham M.E."/>
            <person name="Foxe J.M."/>
            <person name="Go M."/>
            <person name="Henderson B.A."/>
            <person name="Jones I.B."/>
            <person name="McGettigan J.A."/>
            <person name="Micheletti S.J."/>
            <person name="Nasrallah M.E."/>
            <person name="Ortiz D."/>
            <person name="Piller C.R."/>
            <person name="Privatt S.R."/>
            <person name="Schneider S.L."/>
            <person name="Sharp S."/>
            <person name="Smith T.C."/>
            <person name="Stanton J.D."/>
            <person name="Ullery H.E."/>
            <person name="Wilson R.J."/>
            <person name="Serrano M.G."/>
            <person name="Buck G."/>
            <person name="Lee V."/>
            <person name="Wang Y."/>
            <person name="Carvalho R."/>
            <person name="Voegtly L."/>
            <person name="Shi R."/>
            <person name="Duckworth R."/>
            <person name="Johnson A."/>
            <person name="Loviza R."/>
            <person name="Walstead R."/>
            <person name="Shah Z."/>
            <person name="Kiflezghi M."/>
            <person name="Wade K."/>
            <person name="Ball S.L."/>
            <person name="Bradley K.W."/>
            <person name="Asai D.J."/>
            <person name="Bowman C.A."/>
            <person name="Russell D.A."/>
            <person name="Pope W.H."/>
            <person name="Jacobs-Sera D."/>
            <person name="Hendrix R.W."/>
            <person name="Hatfull G.F."/>
        </authorList>
    </citation>
    <scope>NUCLEOTIDE SEQUENCE</scope>
</reference>
<gene>
    <name evidence="3" type="ORF">g.58283</name>
</gene>
<feature type="domain" description="Isochorismatase-like" evidence="2">
    <location>
        <begin position="78"/>
        <end position="251"/>
    </location>
</feature>
<evidence type="ECO:0000256" key="1">
    <source>
        <dbReference type="ARBA" id="ARBA00006336"/>
    </source>
</evidence>
<proteinExistence type="inferred from homology"/>
<dbReference type="EMBL" id="GDKF01003846">
    <property type="protein sequence ID" value="JAT74776.1"/>
    <property type="molecule type" value="Transcribed_RNA"/>
</dbReference>
<dbReference type="Gene3D" id="3.40.50.850">
    <property type="entry name" value="Isochorismatase-like"/>
    <property type="match status" value="1"/>
</dbReference>
<evidence type="ECO:0000313" key="3">
    <source>
        <dbReference type="EMBL" id="JAT74776.1"/>
    </source>
</evidence>
<evidence type="ECO:0000259" key="2">
    <source>
        <dbReference type="Pfam" id="PF00857"/>
    </source>
</evidence>
<protein>
    <recommendedName>
        <fullName evidence="2">Isochorismatase-like domain-containing protein</fullName>
    </recommendedName>
</protein>
<name>A0A1D2A6C9_AUXPR</name>